<sequence>MYPGPPPPRSPLPIDEEIDDEQPPSASHTTYFPRNYQLLSSSRYPTGPAYRIPIRHIGKHDVIFLRDIQRILPNVTALRIDNEFLHSMESDDGFELEPTRWEAIDGRVIEGYEPADERTDLLRGLLRQATDLVVQLRALSQELRHHRGGSEPAPVRSFRLLEDLMRSIGEEPPSGGGASTSRGVATSTYPDGLPSYPTSSSSGAATSSSLPPSYAGTAATSINPPSYPTSTSSAIVTAPPLSTTPSVTSTVHPPDYAAATTTPIGQQPILQVHEALASPVSPTSSVVQPPTILQTESTGGTIASTSEPPSYAP</sequence>
<dbReference type="Proteomes" id="UP000319731">
    <property type="component" value="Unassembled WGS sequence"/>
</dbReference>
<proteinExistence type="predicted"/>
<name>A0A507C4S4_9FUNG</name>
<dbReference type="EMBL" id="QEAO01000029">
    <property type="protein sequence ID" value="TPX32533.1"/>
    <property type="molecule type" value="Genomic_DNA"/>
</dbReference>
<feature type="compositionally biased region" description="Low complexity" evidence="1">
    <location>
        <begin position="278"/>
        <end position="291"/>
    </location>
</feature>
<feature type="compositionally biased region" description="Low complexity" evidence="1">
    <location>
        <begin position="192"/>
        <end position="213"/>
    </location>
</feature>
<protein>
    <submittedName>
        <fullName evidence="2">Uncharacterized protein</fullName>
    </submittedName>
</protein>
<evidence type="ECO:0000313" key="3">
    <source>
        <dbReference type="Proteomes" id="UP000319731"/>
    </source>
</evidence>
<accession>A0A507C4S4</accession>
<feature type="compositionally biased region" description="Polar residues" evidence="1">
    <location>
        <begin position="292"/>
        <end position="313"/>
    </location>
</feature>
<dbReference type="OrthoDB" id="10544125at2759"/>
<feature type="region of interest" description="Disordered" evidence="1">
    <location>
        <begin position="278"/>
        <end position="313"/>
    </location>
</feature>
<dbReference type="GeneID" id="42005586"/>
<evidence type="ECO:0000256" key="1">
    <source>
        <dbReference type="SAM" id="MobiDB-lite"/>
    </source>
</evidence>
<dbReference type="AlphaFoldDB" id="A0A507C4S4"/>
<feature type="region of interest" description="Disordered" evidence="1">
    <location>
        <begin position="242"/>
        <end position="262"/>
    </location>
</feature>
<feature type="region of interest" description="Disordered" evidence="1">
    <location>
        <begin position="167"/>
        <end position="217"/>
    </location>
</feature>
<keyword evidence="3" id="KW-1185">Reference proteome</keyword>
<feature type="region of interest" description="Disordered" evidence="1">
    <location>
        <begin position="1"/>
        <end position="31"/>
    </location>
</feature>
<feature type="compositionally biased region" description="Low complexity" evidence="1">
    <location>
        <begin position="242"/>
        <end position="254"/>
    </location>
</feature>
<comment type="caution">
    <text evidence="2">The sequence shown here is derived from an EMBL/GenBank/DDBJ whole genome shotgun (WGS) entry which is preliminary data.</text>
</comment>
<dbReference type="RefSeq" id="XP_031023720.1">
    <property type="nucleotide sequence ID" value="XM_031170289.1"/>
</dbReference>
<organism evidence="2 3">
    <name type="scientific">Synchytrium microbalum</name>
    <dbReference type="NCBI Taxonomy" id="1806994"/>
    <lineage>
        <taxon>Eukaryota</taxon>
        <taxon>Fungi</taxon>
        <taxon>Fungi incertae sedis</taxon>
        <taxon>Chytridiomycota</taxon>
        <taxon>Chytridiomycota incertae sedis</taxon>
        <taxon>Chytridiomycetes</taxon>
        <taxon>Synchytriales</taxon>
        <taxon>Synchytriaceae</taxon>
        <taxon>Synchytrium</taxon>
    </lineage>
</organism>
<feature type="compositionally biased region" description="Pro residues" evidence="1">
    <location>
        <begin position="1"/>
        <end position="11"/>
    </location>
</feature>
<gene>
    <name evidence="2" type="ORF">SmJEL517_g04361</name>
</gene>
<feature type="compositionally biased region" description="Polar residues" evidence="1">
    <location>
        <begin position="179"/>
        <end position="189"/>
    </location>
</feature>
<reference evidence="2 3" key="1">
    <citation type="journal article" date="2019" name="Sci. Rep.">
        <title>Comparative genomics of chytrid fungi reveal insights into the obligate biotrophic and pathogenic lifestyle of Synchytrium endobioticum.</title>
        <authorList>
            <person name="van de Vossenberg B.T.L.H."/>
            <person name="Warris S."/>
            <person name="Nguyen H.D.T."/>
            <person name="van Gent-Pelzer M.P.E."/>
            <person name="Joly D.L."/>
            <person name="van de Geest H.C."/>
            <person name="Bonants P.J.M."/>
            <person name="Smith D.S."/>
            <person name="Levesque C.A."/>
            <person name="van der Lee T.A.J."/>
        </authorList>
    </citation>
    <scope>NUCLEOTIDE SEQUENCE [LARGE SCALE GENOMIC DNA]</scope>
    <source>
        <strain evidence="2 3">JEL517</strain>
    </source>
</reference>
<evidence type="ECO:0000313" key="2">
    <source>
        <dbReference type="EMBL" id="TPX32533.1"/>
    </source>
</evidence>